<dbReference type="AlphaFoldDB" id="A0AAV6WGR9"/>
<evidence type="ECO:0000256" key="2">
    <source>
        <dbReference type="ARBA" id="ARBA00004141"/>
    </source>
</evidence>
<evidence type="ECO:0000256" key="1">
    <source>
        <dbReference type="ARBA" id="ARBA00002501"/>
    </source>
</evidence>
<feature type="transmembrane region" description="Helical" evidence="7">
    <location>
        <begin position="123"/>
        <end position="140"/>
    </location>
</feature>
<feature type="transmembrane region" description="Helical" evidence="7">
    <location>
        <begin position="69"/>
        <end position="85"/>
    </location>
</feature>
<accession>A0AAV6WGR9</accession>
<dbReference type="GO" id="GO:0005794">
    <property type="term" value="C:Golgi apparatus"/>
    <property type="evidence" value="ECO:0007669"/>
    <property type="project" value="TreeGrafter"/>
</dbReference>
<organism evidence="8 9">
    <name type="scientific">Buddleja alternifolia</name>
    <dbReference type="NCBI Taxonomy" id="168488"/>
    <lineage>
        <taxon>Eukaryota</taxon>
        <taxon>Viridiplantae</taxon>
        <taxon>Streptophyta</taxon>
        <taxon>Embryophyta</taxon>
        <taxon>Tracheophyta</taxon>
        <taxon>Spermatophyta</taxon>
        <taxon>Magnoliopsida</taxon>
        <taxon>eudicotyledons</taxon>
        <taxon>Gunneridae</taxon>
        <taxon>Pentapetalae</taxon>
        <taxon>asterids</taxon>
        <taxon>lamiids</taxon>
        <taxon>Lamiales</taxon>
        <taxon>Scrophulariaceae</taxon>
        <taxon>Buddlejeae</taxon>
        <taxon>Buddleja</taxon>
    </lineage>
</organism>
<dbReference type="EMBL" id="WHWC01000014">
    <property type="protein sequence ID" value="KAG8370331.1"/>
    <property type="molecule type" value="Genomic_DNA"/>
</dbReference>
<evidence type="ECO:0000256" key="7">
    <source>
        <dbReference type="RuleBase" id="RU363107"/>
    </source>
</evidence>
<keyword evidence="5 7" id="KW-1133">Transmembrane helix</keyword>
<comment type="caution">
    <text evidence="8">The sequence shown here is derived from an EMBL/GenBank/DDBJ whole genome shotgun (WGS) entry which is preliminary data.</text>
</comment>
<keyword evidence="4 7" id="KW-0812">Transmembrane</keyword>
<feature type="transmembrane region" description="Helical" evidence="7">
    <location>
        <begin position="45"/>
        <end position="63"/>
    </location>
</feature>
<evidence type="ECO:0000313" key="9">
    <source>
        <dbReference type="Proteomes" id="UP000826271"/>
    </source>
</evidence>
<dbReference type="InterPro" id="IPR004895">
    <property type="entry name" value="Prenylated_rab_accept_PRA1"/>
</dbReference>
<dbReference type="PANTHER" id="PTHR19317">
    <property type="entry name" value="PRENYLATED RAB ACCEPTOR 1-RELATED"/>
    <property type="match status" value="1"/>
</dbReference>
<feature type="transmembrane region" description="Helical" evidence="7">
    <location>
        <begin position="97"/>
        <end position="117"/>
    </location>
</feature>
<evidence type="ECO:0000256" key="3">
    <source>
        <dbReference type="ARBA" id="ARBA00006483"/>
    </source>
</evidence>
<dbReference type="GO" id="GO:0005783">
    <property type="term" value="C:endoplasmic reticulum"/>
    <property type="evidence" value="ECO:0007669"/>
    <property type="project" value="TreeGrafter"/>
</dbReference>
<keyword evidence="9" id="KW-1185">Reference proteome</keyword>
<evidence type="ECO:0000256" key="6">
    <source>
        <dbReference type="ARBA" id="ARBA00023136"/>
    </source>
</evidence>
<comment type="subcellular location">
    <subcellularLocation>
        <location evidence="2 7">Membrane</location>
        <topology evidence="2 7">Multi-pass membrane protein</topology>
    </subcellularLocation>
</comment>
<evidence type="ECO:0000256" key="5">
    <source>
        <dbReference type="ARBA" id="ARBA00022989"/>
    </source>
</evidence>
<keyword evidence="7" id="KW-0813">Transport</keyword>
<gene>
    <name evidence="8" type="ORF">BUALT_Bualt14G0105700</name>
</gene>
<dbReference type="PANTHER" id="PTHR19317:SF81">
    <property type="entry name" value="PRA1 FAMILY PROTEIN D"/>
    <property type="match status" value="1"/>
</dbReference>
<protein>
    <recommendedName>
        <fullName evidence="7">PRA1 family protein</fullName>
    </recommendedName>
</protein>
<dbReference type="GO" id="GO:0016192">
    <property type="term" value="P:vesicle-mediated transport"/>
    <property type="evidence" value="ECO:0007669"/>
    <property type="project" value="TreeGrafter"/>
</dbReference>
<name>A0AAV6WGR9_9LAMI</name>
<reference evidence="8" key="1">
    <citation type="submission" date="2019-10" db="EMBL/GenBank/DDBJ databases">
        <authorList>
            <person name="Zhang R."/>
            <person name="Pan Y."/>
            <person name="Wang J."/>
            <person name="Ma R."/>
            <person name="Yu S."/>
        </authorList>
    </citation>
    <scope>NUCLEOTIDE SEQUENCE</scope>
    <source>
        <strain evidence="8">LA-IB0</strain>
        <tissue evidence="8">Leaf</tissue>
    </source>
</reference>
<evidence type="ECO:0000256" key="4">
    <source>
        <dbReference type="ARBA" id="ARBA00022692"/>
    </source>
</evidence>
<keyword evidence="6 7" id="KW-0472">Membrane</keyword>
<comment type="function">
    <text evidence="1 7">May be involved in both secretory and endocytic intracellular trafficking in the endosomal/prevacuolar compartments.</text>
</comment>
<sequence>MSSPPPPPTTAAALRSWPQFADLSSLSLPISFSDTTHRLAQNLRYFLPNYAVLTLSIFLLTLLTRPLSLILFLCIFSAYIYLISSRDEPLTLFGYDVDQNVILGFVAVMSLVALFWTGAWSRLFVAMISGAVIAVVHGVLRAPEDSMEDSPYGSLLNVVDDSPRGGYASV</sequence>
<evidence type="ECO:0000313" key="8">
    <source>
        <dbReference type="EMBL" id="KAG8370331.1"/>
    </source>
</evidence>
<dbReference type="GO" id="GO:0016020">
    <property type="term" value="C:membrane"/>
    <property type="evidence" value="ECO:0007669"/>
    <property type="project" value="UniProtKB-SubCell"/>
</dbReference>
<dbReference type="Proteomes" id="UP000826271">
    <property type="component" value="Unassembled WGS sequence"/>
</dbReference>
<comment type="similarity">
    <text evidence="3 7">Belongs to the PRA1 family.</text>
</comment>
<proteinExistence type="inferred from homology"/>
<dbReference type="Pfam" id="PF03208">
    <property type="entry name" value="PRA1"/>
    <property type="match status" value="1"/>
</dbReference>